<dbReference type="Proteomes" id="UP000423725">
    <property type="component" value="Segment"/>
</dbReference>
<protein>
    <submittedName>
        <fullName evidence="1">Uncharacterized protein</fullName>
    </submittedName>
</protein>
<evidence type="ECO:0000313" key="2">
    <source>
        <dbReference type="Proteomes" id="UP000423725"/>
    </source>
</evidence>
<name>A0A649V9K4_9CAUD</name>
<accession>A0A649V9K4</accession>
<proteinExistence type="predicted"/>
<dbReference type="KEGG" id="vg:64871120"/>
<sequence length="133" mass="14697">MPLTKLGRLFPDLAHSKPEVVANVPGLLFVQKCEVWFNQKPEDPSTVVLIYKSTALKDTKPVYRETAEMILAAETQDVLYDEEIPDHSMIHGAGHCLLLRLAATSHERGYDRAVVTEIINGIAGIKNETEGVA</sequence>
<dbReference type="RefSeq" id="YP_010061503.1">
    <property type="nucleotide sequence ID" value="NC_054783.1"/>
</dbReference>
<organism evidence="1 2">
    <name type="scientific">Mycobacterium phage Yecey3</name>
    <dbReference type="NCBI Taxonomy" id="2656617"/>
    <lineage>
        <taxon>Viruses</taxon>
        <taxon>Duplodnaviria</taxon>
        <taxon>Heunggongvirae</taxon>
        <taxon>Uroviricota</taxon>
        <taxon>Caudoviricetes</taxon>
        <taxon>Yeceytrevirus</taxon>
        <taxon>Yeceytrevirus yecey3</taxon>
    </lineage>
</organism>
<reference evidence="1 2" key="1">
    <citation type="submission" date="2019-10" db="EMBL/GenBank/DDBJ databases">
        <authorList>
            <person name="Curtis N."/>
            <person name="Kistler A.L."/>
            <person name="Garlena R.A."/>
            <person name="Russell D.A."/>
            <person name="Pope W.H."/>
            <person name="Jacobs-Sera D."/>
            <person name="Hatfull G.F."/>
        </authorList>
    </citation>
    <scope>NUCLEOTIDE SEQUENCE [LARGE SCALE GENOMIC DNA]</scope>
</reference>
<gene>
    <name evidence="1" type="primary">78</name>
    <name evidence="1" type="ORF">SEA_YECEY3_78</name>
</gene>
<keyword evidence="2" id="KW-1185">Reference proteome</keyword>
<dbReference type="GeneID" id="64871120"/>
<evidence type="ECO:0000313" key="1">
    <source>
        <dbReference type="EMBL" id="QGJ88829.1"/>
    </source>
</evidence>
<dbReference type="EMBL" id="MN585979">
    <property type="protein sequence ID" value="QGJ88829.1"/>
    <property type="molecule type" value="Genomic_DNA"/>
</dbReference>